<evidence type="ECO:0000313" key="2">
    <source>
        <dbReference type="Proteomes" id="UP000298663"/>
    </source>
</evidence>
<protein>
    <submittedName>
        <fullName evidence="1">Uncharacterized protein</fullName>
    </submittedName>
</protein>
<dbReference type="AlphaFoldDB" id="A0A4U8V105"/>
<keyword evidence="2" id="KW-1185">Reference proteome</keyword>
<dbReference type="EMBL" id="AZBU02000001">
    <property type="protein sequence ID" value="TMS38167.1"/>
    <property type="molecule type" value="Genomic_DNA"/>
</dbReference>
<reference evidence="1 2" key="2">
    <citation type="journal article" date="2019" name="G3 (Bethesda)">
        <title>Hybrid Assembly of the Genome of the Entomopathogenic Nematode Steinernema carpocapsae Identifies the X-Chromosome.</title>
        <authorList>
            <person name="Serra L."/>
            <person name="Macchietto M."/>
            <person name="Macias-Munoz A."/>
            <person name="McGill C.J."/>
            <person name="Rodriguez I.M."/>
            <person name="Rodriguez B."/>
            <person name="Murad R."/>
            <person name="Mortazavi A."/>
        </authorList>
    </citation>
    <scope>NUCLEOTIDE SEQUENCE [LARGE SCALE GENOMIC DNA]</scope>
    <source>
        <strain evidence="1 2">ALL</strain>
    </source>
</reference>
<proteinExistence type="predicted"/>
<dbReference type="EMBL" id="CM016762">
    <property type="protein sequence ID" value="TMS38167.1"/>
    <property type="molecule type" value="Genomic_DNA"/>
</dbReference>
<evidence type="ECO:0000313" key="1">
    <source>
        <dbReference type="EMBL" id="TMS38167.1"/>
    </source>
</evidence>
<organism evidence="1 2">
    <name type="scientific">Steinernema carpocapsae</name>
    <name type="common">Entomopathogenic nematode</name>
    <dbReference type="NCBI Taxonomy" id="34508"/>
    <lineage>
        <taxon>Eukaryota</taxon>
        <taxon>Metazoa</taxon>
        <taxon>Ecdysozoa</taxon>
        <taxon>Nematoda</taxon>
        <taxon>Chromadorea</taxon>
        <taxon>Rhabditida</taxon>
        <taxon>Tylenchina</taxon>
        <taxon>Panagrolaimomorpha</taxon>
        <taxon>Strongyloidoidea</taxon>
        <taxon>Steinernematidae</taxon>
        <taxon>Steinernema</taxon>
    </lineage>
</organism>
<gene>
    <name evidence="1" type="ORF">L596_004947</name>
</gene>
<comment type="caution">
    <text evidence="1">The sequence shown here is derived from an EMBL/GenBank/DDBJ whole genome shotgun (WGS) entry which is preliminary data.</text>
</comment>
<dbReference type="Proteomes" id="UP000298663">
    <property type="component" value="Chromosome X"/>
</dbReference>
<sequence length="113" mass="12322">MVVRRSTRASPPPVTHTDSRLRCSPAVLGSRGSLAFLEGLPAALSPSAPSFWTPVSGFLFSLACYFRETALGLAVFSFLFAVVSSHFQRFARSRPLSLISDNRAHHQPANRCC</sequence>
<accession>A0A4U8V105</accession>
<reference evidence="1 2" key="1">
    <citation type="journal article" date="2015" name="Genome Biol.">
        <title>Comparative genomics of Steinernema reveals deeply conserved gene regulatory networks.</title>
        <authorList>
            <person name="Dillman A.R."/>
            <person name="Macchietto M."/>
            <person name="Porter C.F."/>
            <person name="Rogers A."/>
            <person name="Williams B."/>
            <person name="Antoshechkin I."/>
            <person name="Lee M.M."/>
            <person name="Goodwin Z."/>
            <person name="Lu X."/>
            <person name="Lewis E.E."/>
            <person name="Goodrich-Blair H."/>
            <person name="Stock S.P."/>
            <person name="Adams B.J."/>
            <person name="Sternberg P.W."/>
            <person name="Mortazavi A."/>
        </authorList>
    </citation>
    <scope>NUCLEOTIDE SEQUENCE [LARGE SCALE GENOMIC DNA]</scope>
    <source>
        <strain evidence="1 2">ALL</strain>
    </source>
</reference>
<name>A0A4U8V105_STECR</name>